<evidence type="ECO:0000256" key="2">
    <source>
        <dbReference type="ARBA" id="ARBA00022603"/>
    </source>
</evidence>
<gene>
    <name evidence="5" type="ORF">IAC42_03290</name>
</gene>
<dbReference type="CDD" id="cd02440">
    <property type="entry name" value="AdoMet_MTases"/>
    <property type="match status" value="1"/>
</dbReference>
<dbReference type="Pfam" id="PF08241">
    <property type="entry name" value="Methyltransf_11"/>
    <property type="match status" value="1"/>
</dbReference>
<protein>
    <submittedName>
        <fullName evidence="5">Class I SAM-dependent methyltransferase</fullName>
    </submittedName>
</protein>
<dbReference type="InterPro" id="IPR013216">
    <property type="entry name" value="Methyltransf_11"/>
</dbReference>
<keyword evidence="3" id="KW-0808">Transferase</keyword>
<evidence type="ECO:0000259" key="4">
    <source>
        <dbReference type="Pfam" id="PF08241"/>
    </source>
</evidence>
<dbReference type="GO" id="GO:0032259">
    <property type="term" value="P:methylation"/>
    <property type="evidence" value="ECO:0007669"/>
    <property type="project" value="UniProtKB-KW"/>
</dbReference>
<dbReference type="GO" id="GO:0008168">
    <property type="term" value="F:methyltransferase activity"/>
    <property type="evidence" value="ECO:0007669"/>
    <property type="project" value="UniProtKB-KW"/>
</dbReference>
<proteinExistence type="inferred from homology"/>
<evidence type="ECO:0000256" key="3">
    <source>
        <dbReference type="ARBA" id="ARBA00022679"/>
    </source>
</evidence>
<name>A0A9D9E841_9SPIR</name>
<sequence>MSQNIFDDPTFFEGYRQLREGANFNDLLEQPAMNALLPPLDGARVLDIGCGYGRNCLAFSEVAQHVDGVDISVRMLNVARKENCAGNISYHEMDMADISTLPGSYDLIYSSLAFHYCLDFPRLMKDCHDLLKEGGVLLFSQENPITTCARNTDNRYVRDEEGNTFFKVADYQDEGERHVRWFVDDVVHQHRKFSSIVHDIASAGLILTDCVEPCPDKSAIKKLPGLARELIKPSFIIFKCIRKETTK</sequence>
<dbReference type="InterPro" id="IPR051052">
    <property type="entry name" value="Diverse_substrate_MTase"/>
</dbReference>
<organism evidence="5 6">
    <name type="scientific">Candidatus Aphodenecus pullistercoris</name>
    <dbReference type="NCBI Taxonomy" id="2840669"/>
    <lineage>
        <taxon>Bacteria</taxon>
        <taxon>Pseudomonadati</taxon>
        <taxon>Spirochaetota</taxon>
        <taxon>Spirochaetia</taxon>
        <taxon>Spirochaetales</taxon>
        <taxon>Candidatus Aphodenecus</taxon>
    </lineage>
</organism>
<dbReference type="Gene3D" id="3.40.50.150">
    <property type="entry name" value="Vaccinia Virus protein VP39"/>
    <property type="match status" value="1"/>
</dbReference>
<comment type="caution">
    <text evidence="5">The sequence shown here is derived from an EMBL/GenBank/DDBJ whole genome shotgun (WGS) entry which is preliminary data.</text>
</comment>
<dbReference type="AlphaFoldDB" id="A0A9D9E841"/>
<dbReference type="PANTHER" id="PTHR44942">
    <property type="entry name" value="METHYLTRANSF_11 DOMAIN-CONTAINING PROTEIN"/>
    <property type="match status" value="1"/>
</dbReference>
<evidence type="ECO:0000313" key="5">
    <source>
        <dbReference type="EMBL" id="MBO8442768.1"/>
    </source>
</evidence>
<dbReference type="InterPro" id="IPR029063">
    <property type="entry name" value="SAM-dependent_MTases_sf"/>
</dbReference>
<reference evidence="5" key="1">
    <citation type="submission" date="2020-10" db="EMBL/GenBank/DDBJ databases">
        <authorList>
            <person name="Gilroy R."/>
        </authorList>
    </citation>
    <scope>NUCLEOTIDE SEQUENCE</scope>
    <source>
        <strain evidence="5">11167</strain>
    </source>
</reference>
<reference evidence="5" key="2">
    <citation type="journal article" date="2021" name="PeerJ">
        <title>Extensive microbial diversity within the chicken gut microbiome revealed by metagenomics and culture.</title>
        <authorList>
            <person name="Gilroy R."/>
            <person name="Ravi A."/>
            <person name="Getino M."/>
            <person name="Pursley I."/>
            <person name="Horton D.L."/>
            <person name="Alikhan N.F."/>
            <person name="Baker D."/>
            <person name="Gharbi K."/>
            <person name="Hall N."/>
            <person name="Watson M."/>
            <person name="Adriaenssens E.M."/>
            <person name="Foster-Nyarko E."/>
            <person name="Jarju S."/>
            <person name="Secka A."/>
            <person name="Antonio M."/>
            <person name="Oren A."/>
            <person name="Chaudhuri R.R."/>
            <person name="La Ragione R."/>
            <person name="Hildebrand F."/>
            <person name="Pallen M.J."/>
        </authorList>
    </citation>
    <scope>NUCLEOTIDE SEQUENCE</scope>
    <source>
        <strain evidence="5">11167</strain>
    </source>
</reference>
<accession>A0A9D9E841</accession>
<comment type="similarity">
    <text evidence="1">Belongs to the methyltransferase superfamily.</text>
</comment>
<feature type="domain" description="Methyltransferase type 11" evidence="4">
    <location>
        <begin position="46"/>
        <end position="139"/>
    </location>
</feature>
<dbReference type="Proteomes" id="UP000823633">
    <property type="component" value="Unassembled WGS sequence"/>
</dbReference>
<dbReference type="EMBL" id="JADIMU010000021">
    <property type="protein sequence ID" value="MBO8442768.1"/>
    <property type="molecule type" value="Genomic_DNA"/>
</dbReference>
<dbReference type="PANTHER" id="PTHR44942:SF4">
    <property type="entry name" value="METHYLTRANSFERASE TYPE 11 DOMAIN-CONTAINING PROTEIN"/>
    <property type="match status" value="1"/>
</dbReference>
<evidence type="ECO:0000313" key="6">
    <source>
        <dbReference type="Proteomes" id="UP000823633"/>
    </source>
</evidence>
<dbReference type="SUPFAM" id="SSF53335">
    <property type="entry name" value="S-adenosyl-L-methionine-dependent methyltransferases"/>
    <property type="match status" value="1"/>
</dbReference>
<evidence type="ECO:0000256" key="1">
    <source>
        <dbReference type="ARBA" id="ARBA00008361"/>
    </source>
</evidence>
<keyword evidence="2 5" id="KW-0489">Methyltransferase</keyword>